<proteinExistence type="predicted"/>
<organism evidence="1 2">
    <name type="scientific">Faecalicatena contorta</name>
    <dbReference type="NCBI Taxonomy" id="39482"/>
    <lineage>
        <taxon>Bacteria</taxon>
        <taxon>Bacillati</taxon>
        <taxon>Bacillota</taxon>
        <taxon>Clostridia</taxon>
        <taxon>Lachnospirales</taxon>
        <taxon>Lachnospiraceae</taxon>
        <taxon>Faecalicatena</taxon>
    </lineage>
</organism>
<evidence type="ECO:0000313" key="1">
    <source>
        <dbReference type="EMBL" id="SUQ14559.1"/>
    </source>
</evidence>
<sequence length="66" mass="7518">MGVKVKTNLNFKNIEKQILKEARTKMASEKFDFECPNCKKKISAHAGKSICPHCGEEVNLTLDFKF</sequence>
<keyword evidence="2" id="KW-1185">Reference proteome</keyword>
<dbReference type="EMBL" id="UHJJ01000007">
    <property type="protein sequence ID" value="SUQ14559.1"/>
    <property type="molecule type" value="Genomic_DNA"/>
</dbReference>
<dbReference type="OrthoDB" id="2381377at2"/>
<dbReference type="RefSeq" id="WP_109711570.1">
    <property type="nucleotide sequence ID" value="NZ_QGDS01000007.1"/>
</dbReference>
<gene>
    <name evidence="1" type="ORF">SAMN05216529_10711</name>
</gene>
<evidence type="ECO:0000313" key="2">
    <source>
        <dbReference type="Proteomes" id="UP000254051"/>
    </source>
</evidence>
<dbReference type="Proteomes" id="UP000254051">
    <property type="component" value="Unassembled WGS sequence"/>
</dbReference>
<accession>A0A315ZUZ2</accession>
<protein>
    <submittedName>
        <fullName evidence="1">Uncharacterized protein</fullName>
    </submittedName>
</protein>
<reference evidence="2" key="1">
    <citation type="submission" date="2017-07" db="EMBL/GenBank/DDBJ databases">
        <authorList>
            <person name="Varghese N."/>
            <person name="Submissions S."/>
        </authorList>
    </citation>
    <scope>NUCLEOTIDE SEQUENCE [LARGE SCALE GENOMIC DNA]</scope>
    <source>
        <strain evidence="2">NLAE-zl-C134</strain>
    </source>
</reference>
<name>A0A315ZUZ2_9FIRM</name>
<dbReference type="AlphaFoldDB" id="A0A315ZUZ2"/>
<dbReference type="Gene3D" id="3.30.2320.80">
    <property type="match status" value="1"/>
</dbReference>